<evidence type="ECO:0000313" key="7">
    <source>
        <dbReference type="Proteomes" id="UP000243217"/>
    </source>
</evidence>
<proteinExistence type="predicted"/>
<dbReference type="InterPro" id="IPR000626">
    <property type="entry name" value="Ubiquitin-like_dom"/>
</dbReference>
<dbReference type="PROSITE" id="PS50053">
    <property type="entry name" value="UBIQUITIN_2"/>
    <property type="match status" value="1"/>
</dbReference>
<dbReference type="GO" id="GO:0004843">
    <property type="term" value="F:cysteine-type deubiquitinase activity"/>
    <property type="evidence" value="ECO:0007669"/>
    <property type="project" value="InterPro"/>
</dbReference>
<evidence type="ECO:0000256" key="2">
    <source>
        <dbReference type="ARBA" id="ARBA00022786"/>
    </source>
</evidence>
<gene>
    <name evidence="6" type="ORF">THRCLA_01671</name>
</gene>
<dbReference type="Gene3D" id="3.90.70.10">
    <property type="entry name" value="Cysteine proteinases"/>
    <property type="match status" value="1"/>
</dbReference>
<evidence type="ECO:0000313" key="6">
    <source>
        <dbReference type="EMBL" id="OQS06269.1"/>
    </source>
</evidence>
<dbReference type="InterPro" id="IPR001394">
    <property type="entry name" value="Peptidase_C19_UCH"/>
</dbReference>
<keyword evidence="3" id="KW-0378">Hydrolase</keyword>
<dbReference type="PANTHER" id="PTHR24006">
    <property type="entry name" value="UBIQUITIN CARBOXYL-TERMINAL HYDROLASE"/>
    <property type="match status" value="1"/>
</dbReference>
<dbReference type="OrthoDB" id="289038at2759"/>
<dbReference type="InterPro" id="IPR028889">
    <property type="entry name" value="USP"/>
</dbReference>
<dbReference type="SUPFAM" id="SSF54001">
    <property type="entry name" value="Cysteine proteinases"/>
    <property type="match status" value="1"/>
</dbReference>
<evidence type="ECO:0000259" key="5">
    <source>
        <dbReference type="PROSITE" id="PS50235"/>
    </source>
</evidence>
<accession>A0A1W0A7U0</accession>
<keyword evidence="2" id="KW-0833">Ubl conjugation pathway</keyword>
<dbReference type="GO" id="GO:0005634">
    <property type="term" value="C:nucleus"/>
    <property type="evidence" value="ECO:0007669"/>
    <property type="project" value="TreeGrafter"/>
</dbReference>
<dbReference type="InterPro" id="IPR056850">
    <property type="entry name" value="ARM_UBP34_24_USP9X_Y"/>
</dbReference>
<keyword evidence="1" id="KW-0645">Protease</keyword>
<dbReference type="Pfam" id="PF00443">
    <property type="entry name" value="UCH"/>
    <property type="match status" value="1"/>
</dbReference>
<feature type="domain" description="Ubiquitin-like" evidence="4">
    <location>
        <begin position="961"/>
        <end position="1043"/>
    </location>
</feature>
<dbReference type="InterPro" id="IPR050164">
    <property type="entry name" value="Peptidase_C19"/>
</dbReference>
<dbReference type="STRING" id="74557.A0A1W0A7U0"/>
<dbReference type="Proteomes" id="UP000243217">
    <property type="component" value="Unassembled WGS sequence"/>
</dbReference>
<protein>
    <submittedName>
        <fullName evidence="6">Ubiquitin domain containing protein</fullName>
    </submittedName>
</protein>
<keyword evidence="7" id="KW-1185">Reference proteome</keyword>
<dbReference type="GO" id="GO:0006508">
    <property type="term" value="P:proteolysis"/>
    <property type="evidence" value="ECO:0007669"/>
    <property type="project" value="UniProtKB-KW"/>
</dbReference>
<evidence type="ECO:0000256" key="3">
    <source>
        <dbReference type="ARBA" id="ARBA00022801"/>
    </source>
</evidence>
<comment type="caution">
    <text evidence="6">The sequence shown here is derived from an EMBL/GenBank/DDBJ whole genome shotgun (WGS) entry which is preliminary data.</text>
</comment>
<dbReference type="PROSITE" id="PS50235">
    <property type="entry name" value="USP_3"/>
    <property type="match status" value="1"/>
</dbReference>
<evidence type="ECO:0000256" key="1">
    <source>
        <dbReference type="ARBA" id="ARBA00022670"/>
    </source>
</evidence>
<dbReference type="InterPro" id="IPR038765">
    <property type="entry name" value="Papain-like_cys_pep_sf"/>
</dbReference>
<sequence length="2294" mass="257250">MNESVAHVHKVPELQVSTFGDFQNNCRLLENSLRDASSDPRADLAKLWTWIRWVLDGHGSPAHEVHLFSVSLPRVANGFLRRSFSLFADTDVVQQIVTFLREYTKQLVLRLPTTTQLLADMETLQTLLDPSHNFYLYHGVPVWNTDIQYGIDDSLAEDALTNLDVGAQVDAYRLDKKTWMEGVILARKDDTEVYVAFYGMEPIGDRWISLDLKHVAPPGTKAQGRRGSGPIRLELDEATPDTNDNELSSFSYAVLRPRVPCSRYYIDIINAFGSAGGFQKLPLFTLKPPINIAMVSIIVSLVANVLPWITKKLANQLVLQTEACLEHHIPDMELRSMIKQMMDTLHYSFKKICRRRYTRLEASQKADTLMLGLCLKCLRSSVLEHRLHGLKFLTDFLPMIRHATMYPFGVKLVPSSLSSSYSGASFVLISIPITESTTTASLASWCETHNLLSLLCDSHEQLIRRSVDVVRFLCEANHFDMPQLTMIWDAIESTSNSIDVRASLFFLLESIVAWLSIPVCQKLLQLLQAYPTINSNVVSLIGSIAKHAPIDPVHCANRSTLIGEDNEESNLFELHAACRFEGIQLLWDLMRDTTDSAKRQLYETAKIQLHEAIDANVDPPSDLDTQLNPIMLDCVVSLLQQCVSTITRHENVPQALGIIGYLLHLFRLDHWKLEIVRFLHEQGIVHFVLEDLVAFKSQFTLTITGEFKDPSNDALDIINSTLLQLGSHLDYSDHVKARLGLLSLLFELNPFSPYLTEDHLLTIWQTLNVNAATTGDRSMAFKWLVANAMQLSVDNVCFTFNELLSSHQFLKSSALTPLALNCILCYFRLINHHEGHIALTPSVNTAPCATNAFVVTAPPKGMETLWTILLEATHPTVFGQALRFLTLLPFKSELDMELGETAMKYLQSAQSQSSSTMMVQRSLLALSAILGTDINSARALTTGQWTPHSLNSRGPPLQLLLSNSIKSTASFGQKVPLVVYANDTVLQLQVAAATILDVSIPVQNLRFFRAGREIQELTRCMTLADASFKDNDTILISQRPIAANAPQITPVSTDNNKPAVVFDPKLFELLTSLMDTHIEAWNLLLRLPTPPSMMEAIRGSDWPTLLSSSRPSQLLYHLQVLDGLLFSGDESFQQAFASTHGPACILDRFLALNSTSDATFEAYVQQECAIVCLRLLTCFFANGATITFPKNLDWDSELWLSTDLKILTNVVLSVYKDVLPSTISPMPLLEDWIADVDYTTLHNAMLQWMEFTITRNAHSLLEGLCQLYLVCSVQSPLFKSILSPTVLAGLISSRHSIRLLVAHVLVMLCKDGTTNTLQPSRTAEVVKLLLPMQGHSFEYFTLLGLFVFGSDATTFSPVALFEEYVERLQNEPSSCATFLSDGQQIALFGEPPLSPLQGIIFVLRCALQSFSELQTFQPQLLLDLWQSCLISYPNNSHDWFPKCATSSSRQAAFQLLFDLSRCPSQESILENGNFDFILQQFPPLFATLQRTYEDWEWSYDPHAQMKSATGFVGLRNLGCTCYLNSTLQQLYFMPSFRNAILSLPADNKNDIITQTQALFAHLLASEMKCIDPTPLIQCLHDEQGLPLNVMMQQDAEEFLTRFCDGVSEYMKSLSITLDCFQGTLCTQLICQGGCGSVRETTATSFVCMTVEVKGHESLASSLQTWCAGEMLSGVNCDACGTKQDTMKRDCLENPPETLMLHLKRFELNFDTFLREKVNDSFAFPLTLDMWPYTKAGLSGVAGECEYTLVGCVVHLGSTESGHYYSLIQDRTTGKWMEFNDDTVSFFDPRLMEAECFGGPSDTMLINTKSAYILVYEKQSARTALSTQLPTHLAMDLVKENKTFVQACYAHEPQLYSFFCSLLELLPPRESIEHDTSLYSFLHTCVRAMHIYARSHINKPLELIPLLTKLLIAPELNQSLLQIYSQHPSHVVEMLLYCPKVQVRTEFATFLAHLVTSTLPLEAQMIKNDSSSLFGKIVDQLFTFSMMDALVINWRHMGEWFVFFDKVAAFDPSFTELLRRRKVGMYLLDLYLGEASPLVGSVYPPFTRKRLPKAPQATLTPILHLVATLYKGLPPLALDNETRSCLLLKTLYIRMFQCSDHASALVPLLIEWCTEWEAFTTSVIEVVGQVVSTLQITTSSNLLSLWLVLDPFLSLADSLQSNRIEQCLTLVWRSIQQHRGLQAQAQCVGLLLALGSVHECVEKQLQATVGVFGPWTGPLIGMVHQQPWSFTAPIANSPEKLEWSHAQSYSYLSELLTNANLGTEWLQTPPEDASLHNLVDDTDSTTAFMWDTSID</sequence>
<organism evidence="6 7">
    <name type="scientific">Thraustotheca clavata</name>
    <dbReference type="NCBI Taxonomy" id="74557"/>
    <lineage>
        <taxon>Eukaryota</taxon>
        <taxon>Sar</taxon>
        <taxon>Stramenopiles</taxon>
        <taxon>Oomycota</taxon>
        <taxon>Saprolegniomycetes</taxon>
        <taxon>Saprolegniales</taxon>
        <taxon>Achlyaceae</taxon>
        <taxon>Thraustotheca</taxon>
    </lineage>
</organism>
<name>A0A1W0A7U0_9STRA</name>
<dbReference type="EMBL" id="JNBS01000361">
    <property type="protein sequence ID" value="OQS06269.1"/>
    <property type="molecule type" value="Genomic_DNA"/>
</dbReference>
<dbReference type="Pfam" id="PF25010">
    <property type="entry name" value="ARM_UBP24_USP9X-Y"/>
    <property type="match status" value="1"/>
</dbReference>
<evidence type="ECO:0000259" key="4">
    <source>
        <dbReference type="PROSITE" id="PS50053"/>
    </source>
</evidence>
<reference evidence="6 7" key="1">
    <citation type="journal article" date="2014" name="Genome Biol. Evol.">
        <title>The secreted proteins of Achlya hypogyna and Thraustotheca clavata identify the ancestral oomycete secretome and reveal gene acquisitions by horizontal gene transfer.</title>
        <authorList>
            <person name="Misner I."/>
            <person name="Blouin N."/>
            <person name="Leonard G."/>
            <person name="Richards T.A."/>
            <person name="Lane C.E."/>
        </authorList>
    </citation>
    <scope>NUCLEOTIDE SEQUENCE [LARGE SCALE GENOMIC DNA]</scope>
    <source>
        <strain evidence="6 7">ATCC 34112</strain>
    </source>
</reference>
<dbReference type="GO" id="GO:0005829">
    <property type="term" value="C:cytosol"/>
    <property type="evidence" value="ECO:0007669"/>
    <property type="project" value="TreeGrafter"/>
</dbReference>
<feature type="domain" description="USP" evidence="5">
    <location>
        <begin position="1512"/>
        <end position="1818"/>
    </location>
</feature>
<dbReference type="GO" id="GO:0016579">
    <property type="term" value="P:protein deubiquitination"/>
    <property type="evidence" value="ECO:0007669"/>
    <property type="project" value="InterPro"/>
</dbReference>